<dbReference type="InterPro" id="IPR011006">
    <property type="entry name" value="CheY-like_superfamily"/>
</dbReference>
<dbReference type="PANTHER" id="PTHR44520:SF1">
    <property type="entry name" value="TWO-COMPONENT SYSTEM REGULATORY PROTEIN"/>
    <property type="match status" value="1"/>
</dbReference>
<dbReference type="InterPro" id="IPR052893">
    <property type="entry name" value="TCS_response_regulator"/>
</dbReference>
<dbReference type="EMBL" id="JAYGHT010000023">
    <property type="protein sequence ID" value="MEA5519174.1"/>
    <property type="molecule type" value="Genomic_DNA"/>
</dbReference>
<dbReference type="RefSeq" id="WP_323274644.1">
    <property type="nucleotide sequence ID" value="NZ_JAYGHT010000023.1"/>
</dbReference>
<feature type="modified residue" description="4-aspartylphosphate" evidence="1">
    <location>
        <position position="69"/>
    </location>
</feature>
<feature type="domain" description="Response regulatory" evidence="2">
    <location>
        <begin position="8"/>
        <end position="136"/>
    </location>
</feature>
<comment type="caution">
    <text evidence="3">The sequence shown here is derived from an EMBL/GenBank/DDBJ whole genome shotgun (WGS) entry which is preliminary data.</text>
</comment>
<protein>
    <submittedName>
        <fullName evidence="3">Response regulator</fullName>
    </submittedName>
</protein>
<dbReference type="SMART" id="SM00448">
    <property type="entry name" value="REC"/>
    <property type="match status" value="1"/>
</dbReference>
<reference evidence="3 4" key="1">
    <citation type="submission" date="2023-12" db="EMBL/GenBank/DDBJ databases">
        <title>Baltic Sea Cyanobacteria.</title>
        <authorList>
            <person name="Delbaje E."/>
            <person name="Fewer D.P."/>
            <person name="Shishido T.K."/>
        </authorList>
    </citation>
    <scope>NUCLEOTIDE SEQUENCE [LARGE SCALE GENOMIC DNA]</scope>
    <source>
        <strain evidence="3 4">CCNP 1315</strain>
    </source>
</reference>
<dbReference type="CDD" id="cd17557">
    <property type="entry name" value="REC_Rcp-like"/>
    <property type="match status" value="1"/>
</dbReference>
<sequence length="151" mass="17314">MIDLNNYSILLVEDDANDILFVQRAFRQANLTNAIHIVKDGDQAIDYLIGNNEYANRDLYPIPVLILLDLKLPRLSGLEVLQWIKKHSSLRRIPVVVLTSSRENIDVNRAYDIGANSYLVKPVKFDTLTQMIEIIDAYWLKLNQYPTGLSI</sequence>
<accession>A0ABU5TW99</accession>
<name>A0ABU5TW99_9CYAN</name>
<dbReference type="Pfam" id="PF00072">
    <property type="entry name" value="Response_reg"/>
    <property type="match status" value="1"/>
</dbReference>
<keyword evidence="4" id="KW-1185">Reference proteome</keyword>
<dbReference type="PROSITE" id="PS50110">
    <property type="entry name" value="RESPONSE_REGULATORY"/>
    <property type="match status" value="1"/>
</dbReference>
<gene>
    <name evidence="3" type="ORF">VB854_09445</name>
</gene>
<evidence type="ECO:0000259" key="2">
    <source>
        <dbReference type="PROSITE" id="PS50110"/>
    </source>
</evidence>
<proteinExistence type="predicted"/>
<organism evidence="3 4">
    <name type="scientific">Limnoraphis robusta CCNP1315</name>
    <dbReference type="NCBI Taxonomy" id="3110306"/>
    <lineage>
        <taxon>Bacteria</taxon>
        <taxon>Bacillati</taxon>
        <taxon>Cyanobacteriota</taxon>
        <taxon>Cyanophyceae</taxon>
        <taxon>Oscillatoriophycideae</taxon>
        <taxon>Oscillatoriales</taxon>
        <taxon>Sirenicapillariaceae</taxon>
        <taxon>Limnoraphis</taxon>
    </lineage>
</organism>
<keyword evidence="1" id="KW-0597">Phosphoprotein</keyword>
<dbReference type="SUPFAM" id="SSF52172">
    <property type="entry name" value="CheY-like"/>
    <property type="match status" value="1"/>
</dbReference>
<dbReference type="Gene3D" id="3.40.50.2300">
    <property type="match status" value="1"/>
</dbReference>
<evidence type="ECO:0000256" key="1">
    <source>
        <dbReference type="PROSITE-ProRule" id="PRU00169"/>
    </source>
</evidence>
<dbReference type="InterPro" id="IPR001789">
    <property type="entry name" value="Sig_transdc_resp-reg_receiver"/>
</dbReference>
<dbReference type="Proteomes" id="UP001301728">
    <property type="component" value="Unassembled WGS sequence"/>
</dbReference>
<evidence type="ECO:0000313" key="3">
    <source>
        <dbReference type="EMBL" id="MEA5519174.1"/>
    </source>
</evidence>
<dbReference type="PANTHER" id="PTHR44520">
    <property type="entry name" value="RESPONSE REGULATOR RCP1-RELATED"/>
    <property type="match status" value="1"/>
</dbReference>
<evidence type="ECO:0000313" key="4">
    <source>
        <dbReference type="Proteomes" id="UP001301728"/>
    </source>
</evidence>